<evidence type="ECO:0000256" key="1">
    <source>
        <dbReference type="SAM" id="Phobius"/>
    </source>
</evidence>
<dbReference type="Proteomes" id="UP000004980">
    <property type="component" value="Unassembled WGS sequence"/>
</dbReference>
<accession>A0ABN0F713</accession>
<keyword evidence="1" id="KW-1133">Transmembrane helix</keyword>
<reference evidence="2 3" key="1">
    <citation type="journal article" date="2012" name="J. Bacteriol.">
        <title>Draft Genome Sequence of the Soil Bacterium Burkholderia terrae Strain BS001, Which Interacts with Fungal Surface Structures.</title>
        <authorList>
            <person name="Nazir R."/>
            <person name="Hansen M.A."/>
            <person name="Sorensen S."/>
            <person name="van Elsas J.D."/>
        </authorList>
    </citation>
    <scope>NUCLEOTIDE SEQUENCE [LARGE SCALE GENOMIC DNA]</scope>
    <source>
        <strain evidence="2 3">BS001</strain>
    </source>
</reference>
<keyword evidence="1" id="KW-0472">Membrane</keyword>
<proteinExistence type="predicted"/>
<keyword evidence="1" id="KW-0812">Transmembrane</keyword>
<evidence type="ECO:0000313" key="2">
    <source>
        <dbReference type="EMBL" id="EIM94406.1"/>
    </source>
</evidence>
<dbReference type="EMBL" id="AKAU01000279">
    <property type="protein sequence ID" value="EIM94406.1"/>
    <property type="molecule type" value="Genomic_DNA"/>
</dbReference>
<comment type="caution">
    <text evidence="2">The sequence shown here is derived from an EMBL/GenBank/DDBJ whole genome shotgun (WGS) entry which is preliminary data.</text>
</comment>
<evidence type="ECO:0000313" key="3">
    <source>
        <dbReference type="Proteomes" id="UP000004980"/>
    </source>
</evidence>
<dbReference type="RefSeq" id="WP_009770614.1">
    <property type="nucleotide sequence ID" value="NZ_AKAU01000279.1"/>
</dbReference>
<name>A0ABN0F713_9BURK</name>
<organism evidence="2 3">
    <name type="scientific">Paraburkholderia hospita</name>
    <dbReference type="NCBI Taxonomy" id="169430"/>
    <lineage>
        <taxon>Bacteria</taxon>
        <taxon>Pseudomonadati</taxon>
        <taxon>Pseudomonadota</taxon>
        <taxon>Betaproteobacteria</taxon>
        <taxon>Burkholderiales</taxon>
        <taxon>Burkholderiaceae</taxon>
        <taxon>Paraburkholderia</taxon>
    </lineage>
</organism>
<gene>
    <name evidence="2" type="ORF">WQE_44638</name>
</gene>
<keyword evidence="3" id="KW-1185">Reference proteome</keyword>
<protein>
    <submittedName>
        <fullName evidence="2">Uncharacterized protein</fullName>
    </submittedName>
</protein>
<feature type="transmembrane region" description="Helical" evidence="1">
    <location>
        <begin position="12"/>
        <end position="29"/>
    </location>
</feature>
<sequence>MAGPDGNGERQLSMWIGTIAFLGLARLACRYGVTKRELIEGLIKIEDDRVIATLELDTPEWDEYFASSTVTQ</sequence>